<keyword evidence="2" id="KW-1185">Reference proteome</keyword>
<evidence type="ECO:0000313" key="2">
    <source>
        <dbReference type="Proteomes" id="UP000277204"/>
    </source>
</evidence>
<organism evidence="1 2">
    <name type="scientific">Schistosoma margrebowiei</name>
    <dbReference type="NCBI Taxonomy" id="48269"/>
    <lineage>
        <taxon>Eukaryota</taxon>
        <taxon>Metazoa</taxon>
        <taxon>Spiralia</taxon>
        <taxon>Lophotrochozoa</taxon>
        <taxon>Platyhelminthes</taxon>
        <taxon>Trematoda</taxon>
        <taxon>Digenea</taxon>
        <taxon>Strigeidida</taxon>
        <taxon>Schistosomatoidea</taxon>
        <taxon>Schistosomatidae</taxon>
        <taxon>Schistosoma</taxon>
    </lineage>
</organism>
<reference evidence="1 2" key="1">
    <citation type="submission" date="2018-11" db="EMBL/GenBank/DDBJ databases">
        <authorList>
            <consortium name="Pathogen Informatics"/>
        </authorList>
    </citation>
    <scope>NUCLEOTIDE SEQUENCE [LARGE SCALE GENOMIC DNA]</scope>
    <source>
        <strain evidence="1 2">Zambia</strain>
    </source>
</reference>
<gene>
    <name evidence="1" type="ORF">SMRZ_LOCUS14273</name>
</gene>
<name>A0A3P8AEC3_9TREM</name>
<evidence type="ECO:0000313" key="1">
    <source>
        <dbReference type="EMBL" id="VDP12202.1"/>
    </source>
</evidence>
<dbReference type="EMBL" id="UZAI01014001">
    <property type="protein sequence ID" value="VDP12202.1"/>
    <property type="molecule type" value="Genomic_DNA"/>
</dbReference>
<feature type="non-terminal residue" evidence="1">
    <location>
        <position position="122"/>
    </location>
</feature>
<dbReference type="Proteomes" id="UP000277204">
    <property type="component" value="Unassembled WGS sequence"/>
</dbReference>
<accession>A0A3P8AEC3</accession>
<protein>
    <submittedName>
        <fullName evidence="1">Uncharacterized protein</fullName>
    </submittedName>
</protein>
<proteinExistence type="predicted"/>
<sequence>MKSNNNNNNLPIHQFLSTIIQSIINKEDLSKQDHYIKTGSMIIIDCIVFHIKHKFQNELFNLIQKPIIQQQTINDQLNQLYYSNCASINKKTNFYDINCNYLSFYQESINNHNNNNNNNNNN</sequence>
<dbReference type="AlphaFoldDB" id="A0A3P8AEC3"/>